<dbReference type="EMBL" id="JAAPAO010000097">
    <property type="protein sequence ID" value="KAF4672859.1"/>
    <property type="molecule type" value="Genomic_DNA"/>
</dbReference>
<feature type="signal peptide" evidence="2">
    <location>
        <begin position="1"/>
        <end position="25"/>
    </location>
</feature>
<keyword evidence="2" id="KW-0732">Signal</keyword>
<dbReference type="AlphaFoldDB" id="A0A7J6MMM7"/>
<feature type="chain" id="PRO_5029702510" evidence="2">
    <location>
        <begin position="26"/>
        <end position="183"/>
    </location>
</feature>
<feature type="region of interest" description="Disordered" evidence="1">
    <location>
        <begin position="25"/>
        <end position="65"/>
    </location>
</feature>
<sequence length="183" mass="19073">MRFDIITFASVATFLVAVNLSGCSSSSSSTTTTQVPPTSQPSPTTAAPTGPTTPRPTSTPGAPTPDGLYVFNGSISLIGGNASAEVQVTQSTRMIDRLIVATENPYKVVASSNGHVPFHMLDSGGVNKVVIDDPTNLPALFAGVIDQTTIQFFDANNSITISVPSLQIFVALGHRGARRQLLV</sequence>
<organism evidence="3 4">
    <name type="scientific">Perkinsus chesapeaki</name>
    <name type="common">Clam parasite</name>
    <name type="synonym">Perkinsus andrewsi</name>
    <dbReference type="NCBI Taxonomy" id="330153"/>
    <lineage>
        <taxon>Eukaryota</taxon>
        <taxon>Sar</taxon>
        <taxon>Alveolata</taxon>
        <taxon>Perkinsozoa</taxon>
        <taxon>Perkinsea</taxon>
        <taxon>Perkinsida</taxon>
        <taxon>Perkinsidae</taxon>
        <taxon>Perkinsus</taxon>
    </lineage>
</organism>
<comment type="caution">
    <text evidence="3">The sequence shown here is derived from an EMBL/GenBank/DDBJ whole genome shotgun (WGS) entry which is preliminary data.</text>
</comment>
<evidence type="ECO:0000256" key="2">
    <source>
        <dbReference type="SAM" id="SignalP"/>
    </source>
</evidence>
<keyword evidence="4" id="KW-1185">Reference proteome</keyword>
<protein>
    <submittedName>
        <fullName evidence="3">Uncharacterized protein</fullName>
    </submittedName>
</protein>
<evidence type="ECO:0000313" key="3">
    <source>
        <dbReference type="EMBL" id="KAF4672859.1"/>
    </source>
</evidence>
<name>A0A7J6MMM7_PERCH</name>
<accession>A0A7J6MMM7</accession>
<gene>
    <name evidence="3" type="ORF">FOL47_011278</name>
</gene>
<reference evidence="3 4" key="1">
    <citation type="submission" date="2020-04" db="EMBL/GenBank/DDBJ databases">
        <title>Perkinsus chesapeaki whole genome sequence.</title>
        <authorList>
            <person name="Bogema D.R."/>
        </authorList>
    </citation>
    <scope>NUCLEOTIDE SEQUENCE [LARGE SCALE GENOMIC DNA]</scope>
    <source>
        <strain evidence="3">ATCC PRA-425</strain>
    </source>
</reference>
<evidence type="ECO:0000313" key="4">
    <source>
        <dbReference type="Proteomes" id="UP000591131"/>
    </source>
</evidence>
<evidence type="ECO:0000256" key="1">
    <source>
        <dbReference type="SAM" id="MobiDB-lite"/>
    </source>
</evidence>
<proteinExistence type="predicted"/>
<dbReference type="Proteomes" id="UP000591131">
    <property type="component" value="Unassembled WGS sequence"/>
</dbReference>